<protein>
    <recommendedName>
        <fullName evidence="4">Periplasmic protein</fullName>
    </recommendedName>
</protein>
<dbReference type="SUPFAM" id="SSF52096">
    <property type="entry name" value="ClpP/crotonase"/>
    <property type="match status" value="1"/>
</dbReference>
<evidence type="ECO:0000256" key="1">
    <source>
        <dbReference type="SAM" id="MobiDB-lite"/>
    </source>
</evidence>
<dbReference type="Proteomes" id="UP000886476">
    <property type="component" value="Unassembled WGS sequence"/>
</dbReference>
<comment type="caution">
    <text evidence="2">The sequence shown here is derived from an EMBL/GenBank/DDBJ whole genome shotgun (WGS) entry which is preliminary data.</text>
</comment>
<name>A0ABX2CAS3_9BRAD</name>
<feature type="region of interest" description="Disordered" evidence="1">
    <location>
        <begin position="1"/>
        <end position="47"/>
    </location>
</feature>
<evidence type="ECO:0008006" key="4">
    <source>
        <dbReference type="Google" id="ProtNLM"/>
    </source>
</evidence>
<proteinExistence type="predicted"/>
<evidence type="ECO:0000313" key="2">
    <source>
        <dbReference type="EMBL" id="NPU65198.1"/>
    </source>
</evidence>
<dbReference type="EMBL" id="JABFDN010000002">
    <property type="protein sequence ID" value="NPU65198.1"/>
    <property type="molecule type" value="Genomic_DNA"/>
</dbReference>
<dbReference type="InterPro" id="IPR029045">
    <property type="entry name" value="ClpP/crotonase-like_dom_sf"/>
</dbReference>
<gene>
    <name evidence="2" type="ORF">HL667_09350</name>
</gene>
<feature type="compositionally biased region" description="Pro residues" evidence="1">
    <location>
        <begin position="23"/>
        <end position="38"/>
    </location>
</feature>
<organism evidence="2 3">
    <name type="scientific">Bradyrhizobium aeschynomenes</name>
    <dbReference type="NCBI Taxonomy" id="2734909"/>
    <lineage>
        <taxon>Bacteria</taxon>
        <taxon>Pseudomonadati</taxon>
        <taxon>Pseudomonadota</taxon>
        <taxon>Alphaproteobacteria</taxon>
        <taxon>Hyphomicrobiales</taxon>
        <taxon>Nitrobacteraceae</taxon>
        <taxon>Bradyrhizobium</taxon>
    </lineage>
</organism>
<reference evidence="2" key="1">
    <citation type="submission" date="2020-05" db="EMBL/GenBank/DDBJ databases">
        <title>Nod-independent and nitrogen-fixing Bradyrhizobium aeschynomene sp. nov. isolated from nodules of Aeschynomene indica.</title>
        <authorList>
            <person name="Zhang Z."/>
        </authorList>
    </citation>
    <scope>NUCLEOTIDE SEQUENCE</scope>
    <source>
        <strain evidence="2">83012</strain>
    </source>
</reference>
<keyword evidence="3" id="KW-1185">Reference proteome</keyword>
<evidence type="ECO:0000313" key="3">
    <source>
        <dbReference type="Proteomes" id="UP000886476"/>
    </source>
</evidence>
<accession>A0ABX2CAS3</accession>
<sequence length="277" mass="29072">MSGGNGQHEGMGFRHSPTGPRVAPRPQPGFTPAPPPPQVQRGAGAQRPGFRWGRLGSAVFFTILLLSAGIRAYRDLSAPDAWSFWMDQYVSPSLSSTLVTNAEAGGGRAVLAVSGRIGPAAAIWLRERIKESQLKPGDVVLLSSPGGNLEQGVLMGEIIRAHGLSTAVGVADKGGRVRAGFCASACVFAFAGGQTRYGLDGSALGVHRFTSEAQGRALGQDAVADTQRVTGSILGYMTRMGVSSQVIEAMSQTRDIRWLDPGEAETMKLVTTPVKAL</sequence>
<dbReference type="Gene3D" id="3.90.226.10">
    <property type="entry name" value="2-enoyl-CoA Hydratase, Chain A, domain 1"/>
    <property type="match status" value="1"/>
</dbReference>